<gene>
    <name evidence="2" type="ORF">TVAG_323820</name>
</gene>
<name>A2F484_TRIV3</name>
<dbReference type="Proteomes" id="UP000001542">
    <property type="component" value="Unassembled WGS sequence"/>
</dbReference>
<organism evidence="2 3">
    <name type="scientific">Trichomonas vaginalis (strain ATCC PRA-98 / G3)</name>
    <dbReference type="NCBI Taxonomy" id="412133"/>
    <lineage>
        <taxon>Eukaryota</taxon>
        <taxon>Metamonada</taxon>
        <taxon>Parabasalia</taxon>
        <taxon>Trichomonadida</taxon>
        <taxon>Trichomonadidae</taxon>
        <taxon>Trichomonas</taxon>
    </lineage>
</organism>
<dbReference type="KEGG" id="tva:4758081"/>
<feature type="compositionally biased region" description="Polar residues" evidence="1">
    <location>
        <begin position="166"/>
        <end position="175"/>
    </location>
</feature>
<dbReference type="AlphaFoldDB" id="A2F484"/>
<keyword evidence="3" id="KW-1185">Reference proteome</keyword>
<evidence type="ECO:0000256" key="1">
    <source>
        <dbReference type="SAM" id="MobiDB-lite"/>
    </source>
</evidence>
<dbReference type="RefSeq" id="XP_001313192.1">
    <property type="nucleotide sequence ID" value="XM_001313191.1"/>
</dbReference>
<evidence type="ECO:0000313" key="2">
    <source>
        <dbReference type="EMBL" id="EAY00263.1"/>
    </source>
</evidence>
<accession>A2F484</accession>
<proteinExistence type="predicted"/>
<evidence type="ECO:0000313" key="3">
    <source>
        <dbReference type="Proteomes" id="UP000001542"/>
    </source>
</evidence>
<reference evidence="2" key="2">
    <citation type="journal article" date="2007" name="Science">
        <title>Draft genome sequence of the sexually transmitted pathogen Trichomonas vaginalis.</title>
        <authorList>
            <person name="Carlton J.M."/>
            <person name="Hirt R.P."/>
            <person name="Silva J.C."/>
            <person name="Delcher A.L."/>
            <person name="Schatz M."/>
            <person name="Zhao Q."/>
            <person name="Wortman J.R."/>
            <person name="Bidwell S.L."/>
            <person name="Alsmark U.C.M."/>
            <person name="Besteiro S."/>
            <person name="Sicheritz-Ponten T."/>
            <person name="Noel C.J."/>
            <person name="Dacks J.B."/>
            <person name="Foster P.G."/>
            <person name="Simillion C."/>
            <person name="Van de Peer Y."/>
            <person name="Miranda-Saavedra D."/>
            <person name="Barton G.J."/>
            <person name="Westrop G.D."/>
            <person name="Mueller S."/>
            <person name="Dessi D."/>
            <person name="Fiori P.L."/>
            <person name="Ren Q."/>
            <person name="Paulsen I."/>
            <person name="Zhang H."/>
            <person name="Bastida-Corcuera F.D."/>
            <person name="Simoes-Barbosa A."/>
            <person name="Brown M.T."/>
            <person name="Hayes R.D."/>
            <person name="Mukherjee M."/>
            <person name="Okumura C.Y."/>
            <person name="Schneider R."/>
            <person name="Smith A.J."/>
            <person name="Vanacova S."/>
            <person name="Villalvazo M."/>
            <person name="Haas B.J."/>
            <person name="Pertea M."/>
            <person name="Feldblyum T.V."/>
            <person name="Utterback T.R."/>
            <person name="Shu C.L."/>
            <person name="Osoegawa K."/>
            <person name="de Jong P.J."/>
            <person name="Hrdy I."/>
            <person name="Horvathova L."/>
            <person name="Zubacova Z."/>
            <person name="Dolezal P."/>
            <person name="Malik S.B."/>
            <person name="Logsdon J.M. Jr."/>
            <person name="Henze K."/>
            <person name="Gupta A."/>
            <person name="Wang C.C."/>
            <person name="Dunne R.L."/>
            <person name="Upcroft J.A."/>
            <person name="Upcroft P."/>
            <person name="White O."/>
            <person name="Salzberg S.L."/>
            <person name="Tang P."/>
            <person name="Chiu C.-H."/>
            <person name="Lee Y.-S."/>
            <person name="Embley T.M."/>
            <person name="Coombs G.H."/>
            <person name="Mottram J.C."/>
            <person name="Tachezy J."/>
            <person name="Fraser-Liggett C.M."/>
            <person name="Johnson P.J."/>
        </authorList>
    </citation>
    <scope>NUCLEOTIDE SEQUENCE [LARGE SCALE GENOMIC DNA]</scope>
    <source>
        <strain evidence="2">G3</strain>
    </source>
</reference>
<dbReference type="EMBL" id="DS113607">
    <property type="protein sequence ID" value="EAY00263.1"/>
    <property type="molecule type" value="Genomic_DNA"/>
</dbReference>
<dbReference type="VEuPathDB" id="TrichDB:TVAGG3_1028570"/>
<reference evidence="2" key="1">
    <citation type="submission" date="2006-10" db="EMBL/GenBank/DDBJ databases">
        <authorList>
            <person name="Amadeo P."/>
            <person name="Zhao Q."/>
            <person name="Wortman J."/>
            <person name="Fraser-Liggett C."/>
            <person name="Carlton J."/>
        </authorList>
    </citation>
    <scope>NUCLEOTIDE SEQUENCE</scope>
    <source>
        <strain evidence="2">G3</strain>
    </source>
</reference>
<feature type="region of interest" description="Disordered" evidence="1">
    <location>
        <begin position="158"/>
        <end position="178"/>
    </location>
</feature>
<sequence length="221" mass="25800">MTECPNFFRGKKNMFKTDMEVFVIDVNGYDLRRGLIKCFGNNSWTIFYPDSKDVEDIVDTNRIIPYNKDNKRIFNDQEKKRSELHEIKEAIYRNALSADTSPQKRMLEDDLPPKKRIYPNSPTKFLHPLPNTANIAENHVTEQQKIENKSTVVDVNHEIDKKSPIDPSSDNTSTKPDIELHQVQTLKERSSRLDSLQPTSIEFNTNLTKNSYTWTFKINFN</sequence>
<dbReference type="VEuPathDB" id="TrichDB:TVAG_323820"/>
<dbReference type="InParanoid" id="A2F484"/>
<protein>
    <submittedName>
        <fullName evidence="2">Uncharacterized protein</fullName>
    </submittedName>
</protein>